<sequence length="399" mass="44497">MWSIFTLSVSTNRFTWTSDSGLRDKPEKWRVPPLLTAAQRDLGRRHLQAKARPRPDGGRNTQTPDGGATPLVVSLALSAFSLFSEEAEQKPEKDVKEDSAEDEIIFLLKKAKLCIMKGELEEAERLLHEAARLSHQSDNKNGIIYTYDTMANLAFLRGQLDHAEKLFKAAMSLLLAGNMKQDDNAIIEMSLKLASIYAAQDQVQLALAGYQFCILTLEEKIAKQKGLATDALPAEEEQIDTHLLLGLSLDSYARYLLAHKQAAAAERLYERALQISTEVQGETHPQTIVLMNDLATAIDAQGRYDDAYARVKRASDLAQQTEHPETYVILNNLAGILMHKEDFSQARQVYKEALKRAEEAGEGAVVQHIRKELTELARRQKLARSAENSIKKGDEGGKD</sequence>
<protein>
    <submittedName>
        <fullName evidence="1">Uncharacterized protein</fullName>
    </submittedName>
</protein>
<organism evidence="1 2">
    <name type="scientific">Sphaerodactylus townsendi</name>
    <dbReference type="NCBI Taxonomy" id="933632"/>
    <lineage>
        <taxon>Eukaryota</taxon>
        <taxon>Metazoa</taxon>
        <taxon>Chordata</taxon>
        <taxon>Craniata</taxon>
        <taxon>Vertebrata</taxon>
        <taxon>Euteleostomi</taxon>
        <taxon>Lepidosauria</taxon>
        <taxon>Squamata</taxon>
        <taxon>Bifurcata</taxon>
        <taxon>Gekkota</taxon>
        <taxon>Sphaerodactylidae</taxon>
        <taxon>Sphaerodactylus</taxon>
    </lineage>
</organism>
<keyword evidence="2" id="KW-1185">Reference proteome</keyword>
<evidence type="ECO:0000313" key="1">
    <source>
        <dbReference type="EMBL" id="KAH7990210.1"/>
    </source>
</evidence>
<gene>
    <name evidence="1" type="ORF">K3G42_004346</name>
</gene>
<proteinExistence type="predicted"/>
<reference evidence="1" key="1">
    <citation type="submission" date="2021-08" db="EMBL/GenBank/DDBJ databases">
        <title>The first chromosome-level gecko genome reveals the dynamic sex chromosomes of Neotropical dwarf geckos (Sphaerodactylidae: Sphaerodactylus).</title>
        <authorList>
            <person name="Pinto B.J."/>
            <person name="Keating S.E."/>
            <person name="Gamble T."/>
        </authorList>
    </citation>
    <scope>NUCLEOTIDE SEQUENCE</scope>
    <source>
        <strain evidence="1">TG3544</strain>
    </source>
</reference>
<dbReference type="EMBL" id="CM037629">
    <property type="protein sequence ID" value="KAH7990210.1"/>
    <property type="molecule type" value="Genomic_DNA"/>
</dbReference>
<accession>A0ACB8ED92</accession>
<dbReference type="Proteomes" id="UP000827872">
    <property type="component" value="Linkage Group LG16"/>
</dbReference>
<evidence type="ECO:0000313" key="2">
    <source>
        <dbReference type="Proteomes" id="UP000827872"/>
    </source>
</evidence>
<comment type="caution">
    <text evidence="1">The sequence shown here is derived from an EMBL/GenBank/DDBJ whole genome shotgun (WGS) entry which is preliminary data.</text>
</comment>
<name>A0ACB8ED92_9SAUR</name>